<dbReference type="PANTHER" id="PTHR15464:SF1">
    <property type="entry name" value="TRANSCRIPTION FACTOR 19"/>
    <property type="match status" value="1"/>
</dbReference>
<keyword evidence="7" id="KW-1185">Reference proteome</keyword>
<evidence type="ECO:0000256" key="3">
    <source>
        <dbReference type="ARBA" id="ARBA00093325"/>
    </source>
</evidence>
<evidence type="ECO:0000313" key="7">
    <source>
        <dbReference type="Proteomes" id="UP001066276"/>
    </source>
</evidence>
<feature type="compositionally biased region" description="Polar residues" evidence="4">
    <location>
        <begin position="230"/>
        <end position="239"/>
    </location>
</feature>
<dbReference type="InterPro" id="IPR039095">
    <property type="entry name" value="TCF19_PHD"/>
</dbReference>
<dbReference type="CDD" id="cd15609">
    <property type="entry name" value="PHD_TCF19"/>
    <property type="match status" value="1"/>
</dbReference>
<dbReference type="Proteomes" id="UP001066276">
    <property type="component" value="Chromosome 6"/>
</dbReference>
<accession>A0AAV7R185</accession>
<feature type="domain" description="FHA" evidence="5">
    <location>
        <begin position="42"/>
        <end position="103"/>
    </location>
</feature>
<dbReference type="InterPro" id="IPR013083">
    <property type="entry name" value="Znf_RING/FYVE/PHD"/>
</dbReference>
<dbReference type="InterPro" id="IPR008984">
    <property type="entry name" value="SMAD_FHA_dom_sf"/>
</dbReference>
<evidence type="ECO:0000256" key="2">
    <source>
        <dbReference type="ARBA" id="ARBA00023242"/>
    </source>
</evidence>
<dbReference type="AlphaFoldDB" id="A0AAV7R185"/>
<dbReference type="Gene3D" id="2.60.200.20">
    <property type="match status" value="1"/>
</dbReference>
<dbReference type="SUPFAM" id="SSF57903">
    <property type="entry name" value="FYVE/PHD zinc finger"/>
    <property type="match status" value="1"/>
</dbReference>
<dbReference type="Pfam" id="PF00498">
    <property type="entry name" value="FHA"/>
    <property type="match status" value="1"/>
</dbReference>
<feature type="region of interest" description="Disordered" evidence="4">
    <location>
        <begin position="373"/>
        <end position="426"/>
    </location>
</feature>
<comment type="caution">
    <text evidence="6">The sequence shown here is derived from an EMBL/GenBank/DDBJ whole genome shotgun (WGS) entry which is preliminary data.</text>
</comment>
<reference evidence="6" key="1">
    <citation type="journal article" date="2022" name="bioRxiv">
        <title>Sequencing and chromosome-scale assembly of the giantPleurodeles waltlgenome.</title>
        <authorList>
            <person name="Brown T."/>
            <person name="Elewa A."/>
            <person name="Iarovenko S."/>
            <person name="Subramanian E."/>
            <person name="Araus A.J."/>
            <person name="Petzold A."/>
            <person name="Susuki M."/>
            <person name="Suzuki K.-i.T."/>
            <person name="Hayashi T."/>
            <person name="Toyoda A."/>
            <person name="Oliveira C."/>
            <person name="Osipova E."/>
            <person name="Leigh N.D."/>
            <person name="Simon A."/>
            <person name="Yun M.H."/>
        </authorList>
    </citation>
    <scope>NUCLEOTIDE SEQUENCE</scope>
    <source>
        <strain evidence="6">20211129_DDA</strain>
        <tissue evidence="6">Liver</tissue>
    </source>
</reference>
<dbReference type="PROSITE" id="PS50006">
    <property type="entry name" value="FHA_DOMAIN"/>
    <property type="match status" value="1"/>
</dbReference>
<dbReference type="PANTHER" id="PTHR15464">
    <property type="entry name" value="TRANSCRIPTION FACTOR 19"/>
    <property type="match status" value="1"/>
</dbReference>
<feature type="region of interest" description="Disordered" evidence="4">
    <location>
        <begin position="324"/>
        <end position="349"/>
    </location>
</feature>
<protein>
    <recommendedName>
        <fullName evidence="5">FHA domain-containing protein</fullName>
    </recommendedName>
</protein>
<name>A0AAV7R185_PLEWA</name>
<comment type="function">
    <text evidence="3">Potential transcription factor that may play a role in the regulation of genes involved in cell cycle G1/S transition. May bind to regulatory elements of genes, including the promoter of the transcription factor FOXO1.</text>
</comment>
<dbReference type="InterPro" id="IPR000253">
    <property type="entry name" value="FHA_dom"/>
</dbReference>
<feature type="region of interest" description="Disordered" evidence="4">
    <location>
        <begin position="212"/>
        <end position="307"/>
    </location>
</feature>
<feature type="compositionally biased region" description="Low complexity" evidence="4">
    <location>
        <begin position="248"/>
        <end position="263"/>
    </location>
</feature>
<feature type="compositionally biased region" description="Basic residues" evidence="4">
    <location>
        <begin position="412"/>
        <end position="423"/>
    </location>
</feature>
<evidence type="ECO:0000256" key="1">
    <source>
        <dbReference type="ARBA" id="ARBA00004123"/>
    </source>
</evidence>
<dbReference type="GO" id="GO:0010468">
    <property type="term" value="P:regulation of gene expression"/>
    <property type="evidence" value="ECO:0007669"/>
    <property type="project" value="InterPro"/>
</dbReference>
<dbReference type="InterPro" id="IPR011011">
    <property type="entry name" value="Znf_FYVE_PHD"/>
</dbReference>
<gene>
    <name evidence="6" type="ORF">NDU88_012837</name>
</gene>
<dbReference type="CDD" id="cd22685">
    <property type="entry name" value="FHA_TCF19"/>
    <property type="match status" value="1"/>
</dbReference>
<dbReference type="SMART" id="SM00240">
    <property type="entry name" value="FHA"/>
    <property type="match status" value="1"/>
</dbReference>
<proteinExistence type="predicted"/>
<dbReference type="InterPro" id="IPR042803">
    <property type="entry name" value="TCF19"/>
</dbReference>
<comment type="subcellular location">
    <subcellularLocation>
        <location evidence="1">Nucleus</location>
    </subcellularLocation>
</comment>
<evidence type="ECO:0000259" key="5">
    <source>
        <dbReference type="PROSITE" id="PS50006"/>
    </source>
</evidence>
<feature type="compositionally biased region" description="Basic and acidic residues" evidence="4">
    <location>
        <begin position="324"/>
        <end position="341"/>
    </location>
</feature>
<keyword evidence="2" id="KW-0539">Nucleus</keyword>
<dbReference type="GO" id="GO:0005634">
    <property type="term" value="C:nucleus"/>
    <property type="evidence" value="ECO:0007669"/>
    <property type="project" value="UniProtKB-SubCell"/>
</dbReference>
<sequence length="488" mass="54282">MLSEALPCFQLLRIGLTPAPGSNSPVSPDLYTFRPEVPRCTFRLGRRAEVCDVTLISERNPELISRVHAEIHAEREGDSPSGEWRVYLVDCSSHGTFINDIRMTRSQRVELSDGDMITFGHEDSESLPEGSLSMQQESEFYFMFQKVRVRPQDFDAITAPKVQSLCGFQPVKFTDKGMNSSGDRIRELTKFPPSSGATLILNSIGSISKFKPQPLTFSRTKGDSPGWTGKQAQASLPQPSRTAEEEVAAAAPAASPVTPSRSASLKDKPKGRNRRKSAHTVLPELEDEVPQDAEVPPPLKRPKIESEDEFSHYSAAWSVIGKRTPDETGLKKPKSEREEMTSHFSTTWAVGGRRVSQEVEGLKLNIDKADEPSHYSAVCPERGRRASEVGGGQKRIKAEEEGEQPLNATPPNRKRRGRPRKHPPWSSCQVQTQTLYTVEQCAAERCHLPQDDTVQWVQCDDCDAWYHLACVGCNYNAVKDADFHCGCT</sequence>
<dbReference type="Gene3D" id="3.30.40.10">
    <property type="entry name" value="Zinc/RING finger domain, C3HC4 (zinc finger)"/>
    <property type="match status" value="1"/>
</dbReference>
<evidence type="ECO:0000313" key="6">
    <source>
        <dbReference type="EMBL" id="KAJ1146571.1"/>
    </source>
</evidence>
<dbReference type="SUPFAM" id="SSF49879">
    <property type="entry name" value="SMAD/FHA domain"/>
    <property type="match status" value="1"/>
</dbReference>
<evidence type="ECO:0000256" key="4">
    <source>
        <dbReference type="SAM" id="MobiDB-lite"/>
    </source>
</evidence>
<dbReference type="EMBL" id="JANPWB010000010">
    <property type="protein sequence ID" value="KAJ1146571.1"/>
    <property type="molecule type" value="Genomic_DNA"/>
</dbReference>
<organism evidence="6 7">
    <name type="scientific">Pleurodeles waltl</name>
    <name type="common">Iberian ribbed newt</name>
    <dbReference type="NCBI Taxonomy" id="8319"/>
    <lineage>
        <taxon>Eukaryota</taxon>
        <taxon>Metazoa</taxon>
        <taxon>Chordata</taxon>
        <taxon>Craniata</taxon>
        <taxon>Vertebrata</taxon>
        <taxon>Euteleostomi</taxon>
        <taxon>Amphibia</taxon>
        <taxon>Batrachia</taxon>
        <taxon>Caudata</taxon>
        <taxon>Salamandroidea</taxon>
        <taxon>Salamandridae</taxon>
        <taxon>Pleurodelinae</taxon>
        <taxon>Pleurodeles</taxon>
    </lineage>
</organism>